<reference evidence="2 3" key="1">
    <citation type="submission" date="2023-11" db="EMBL/GenBank/DDBJ databases">
        <title>Halocaridina rubra genome assembly.</title>
        <authorList>
            <person name="Smith C."/>
        </authorList>
    </citation>
    <scope>NUCLEOTIDE SEQUENCE [LARGE SCALE GENOMIC DNA]</scope>
    <source>
        <strain evidence="2">EP-1</strain>
        <tissue evidence="2">Whole</tissue>
    </source>
</reference>
<evidence type="ECO:0000256" key="1">
    <source>
        <dbReference type="SAM" id="MobiDB-lite"/>
    </source>
</evidence>
<comment type="caution">
    <text evidence="2">The sequence shown here is derived from an EMBL/GenBank/DDBJ whole genome shotgun (WGS) entry which is preliminary data.</text>
</comment>
<evidence type="ECO:0000313" key="3">
    <source>
        <dbReference type="Proteomes" id="UP001381693"/>
    </source>
</evidence>
<feature type="region of interest" description="Disordered" evidence="1">
    <location>
        <begin position="112"/>
        <end position="191"/>
    </location>
</feature>
<organism evidence="2 3">
    <name type="scientific">Halocaridina rubra</name>
    <name type="common">Hawaiian red shrimp</name>
    <dbReference type="NCBI Taxonomy" id="373956"/>
    <lineage>
        <taxon>Eukaryota</taxon>
        <taxon>Metazoa</taxon>
        <taxon>Ecdysozoa</taxon>
        <taxon>Arthropoda</taxon>
        <taxon>Crustacea</taxon>
        <taxon>Multicrustacea</taxon>
        <taxon>Malacostraca</taxon>
        <taxon>Eumalacostraca</taxon>
        <taxon>Eucarida</taxon>
        <taxon>Decapoda</taxon>
        <taxon>Pleocyemata</taxon>
        <taxon>Caridea</taxon>
        <taxon>Atyoidea</taxon>
        <taxon>Atyidae</taxon>
        <taxon>Halocaridina</taxon>
    </lineage>
</organism>
<sequence length="274" mass="29801">MAQVGGKRERIYSFGNVIGTSNSHDEWDHVIIQDIVSICEGCDGVGDDSDVTDYSWPDIAQIFQESKPDVAMNDSISSLTEHIRMLSNIQPFERKYVNYSYIEDIEEKIECPEDELQTTPKTPEVSTTTTSTAEVSTAGSSIAPSSSLSSTVTVSTSSVTSTTSSTATTPTTYLSSGPPESTTSSTVTLPPSETQTTVISETVSEGSSGEITTEYVTSSALEISSSPPTIPLLTENKEDVIMQFDQEVDEDCEEYEILTDEQVFPILLFYVRLT</sequence>
<dbReference type="Proteomes" id="UP001381693">
    <property type="component" value="Unassembled WGS sequence"/>
</dbReference>
<gene>
    <name evidence="2" type="ORF">SK128_015553</name>
</gene>
<protein>
    <submittedName>
        <fullName evidence="2">Uncharacterized protein</fullName>
    </submittedName>
</protein>
<dbReference type="EMBL" id="JAXCGZ010013229">
    <property type="protein sequence ID" value="KAK7073258.1"/>
    <property type="molecule type" value="Genomic_DNA"/>
</dbReference>
<keyword evidence="3" id="KW-1185">Reference proteome</keyword>
<proteinExistence type="predicted"/>
<feature type="compositionally biased region" description="Low complexity" evidence="1">
    <location>
        <begin position="118"/>
        <end position="191"/>
    </location>
</feature>
<accession>A0AAN8X338</accession>
<name>A0AAN8X338_HALRR</name>
<evidence type="ECO:0000313" key="2">
    <source>
        <dbReference type="EMBL" id="KAK7073258.1"/>
    </source>
</evidence>
<dbReference type="AlphaFoldDB" id="A0AAN8X338"/>